<evidence type="ECO:0000256" key="5">
    <source>
        <dbReference type="ARBA" id="ARBA00022490"/>
    </source>
</evidence>
<feature type="active site" evidence="9">
    <location>
        <position position="285"/>
    </location>
</feature>
<dbReference type="GO" id="GO:0004177">
    <property type="term" value="F:aminopeptidase activity"/>
    <property type="evidence" value="ECO:0007669"/>
    <property type="project" value="UniProtKB-UniRule"/>
</dbReference>
<keyword evidence="7 8" id="KW-0378">Hydrolase</keyword>
<dbReference type="PANTHER" id="PTHR43722:SF1">
    <property type="entry name" value="PROLINE IMINOPEPTIDASE"/>
    <property type="match status" value="1"/>
</dbReference>
<proteinExistence type="inferred from homology"/>
<dbReference type="GO" id="GO:0006508">
    <property type="term" value="P:proteolysis"/>
    <property type="evidence" value="ECO:0007669"/>
    <property type="project" value="UniProtKB-KW"/>
</dbReference>
<evidence type="ECO:0000256" key="10">
    <source>
        <dbReference type="RuleBase" id="RU003421"/>
    </source>
</evidence>
<evidence type="ECO:0000256" key="2">
    <source>
        <dbReference type="ARBA" id="ARBA00004496"/>
    </source>
</evidence>
<evidence type="ECO:0000256" key="9">
    <source>
        <dbReference type="PIRSR" id="PIRSR006431-1"/>
    </source>
</evidence>
<evidence type="ECO:0000256" key="8">
    <source>
        <dbReference type="PIRNR" id="PIRNR006431"/>
    </source>
</evidence>
<comment type="similarity">
    <text evidence="3 8 10">Belongs to the peptidase S33 family.</text>
</comment>
<dbReference type="SUPFAM" id="SSF53474">
    <property type="entry name" value="alpha/beta-Hydrolases"/>
    <property type="match status" value="1"/>
</dbReference>
<dbReference type="PRINTS" id="PR00111">
    <property type="entry name" value="ABHYDROLASE"/>
</dbReference>
<comment type="caution">
    <text evidence="12">The sequence shown here is derived from an EMBL/GenBank/DDBJ whole genome shotgun (WGS) entry which is preliminary data.</text>
</comment>
<dbReference type="Proteomes" id="UP001209878">
    <property type="component" value="Unassembled WGS sequence"/>
</dbReference>
<keyword evidence="13" id="KW-1185">Reference proteome</keyword>
<evidence type="ECO:0000256" key="7">
    <source>
        <dbReference type="ARBA" id="ARBA00022801"/>
    </source>
</evidence>
<sequence length="334" mass="38245">MKTEDTPTEKSDVREAYPEIEPFDSGFLQVSDLHQIYYEQSGKADGKPVLFLHGGPGGGCSGSDRRYFDPNVYRIILVDQRGAGKSLPAAELKVLVSTDKENTTWEVAADIEKLRIHIGVEKWVVFGGSWGSCLSLVYAETYPDRVKALILRGIFTLRRKELVWYYQSGASFIFPDAWEKYVEPIPLVERDDMMGAYYRRLTGDNEEKRLLCAQRWSQWEMTTSRLFVDQNLLKRAESDQWALQFARIECHYFVNGGFFDHDGQLLDNVDKIRHIPCTIVQGRYDVVCPMDTAWELHKRWPEAEFNIVHDAGHSAKESGTTSLLVKAADKYAQL</sequence>
<dbReference type="GO" id="GO:0005737">
    <property type="term" value="C:cytoplasm"/>
    <property type="evidence" value="ECO:0007669"/>
    <property type="project" value="UniProtKB-SubCell"/>
</dbReference>
<dbReference type="InterPro" id="IPR005944">
    <property type="entry name" value="Pro_iminopeptidase"/>
</dbReference>
<dbReference type="InterPro" id="IPR000073">
    <property type="entry name" value="AB_hydrolase_1"/>
</dbReference>
<keyword evidence="5 8" id="KW-0963">Cytoplasm</keyword>
<evidence type="ECO:0000256" key="1">
    <source>
        <dbReference type="ARBA" id="ARBA00001585"/>
    </source>
</evidence>
<feature type="active site" description="Nucleophile" evidence="9">
    <location>
        <position position="129"/>
    </location>
</feature>
<evidence type="ECO:0000313" key="12">
    <source>
        <dbReference type="EMBL" id="KAK2175393.1"/>
    </source>
</evidence>
<feature type="active site" description="Proton donor" evidence="9">
    <location>
        <position position="313"/>
    </location>
</feature>
<gene>
    <name evidence="12" type="ORF">NP493_732g02011</name>
</gene>
<feature type="domain" description="AB hydrolase-1" evidence="11">
    <location>
        <begin position="47"/>
        <end position="317"/>
    </location>
</feature>
<name>A0AAD9KRK7_RIDPI</name>
<organism evidence="12 13">
    <name type="scientific">Ridgeia piscesae</name>
    <name type="common">Tubeworm</name>
    <dbReference type="NCBI Taxonomy" id="27915"/>
    <lineage>
        <taxon>Eukaryota</taxon>
        <taxon>Metazoa</taxon>
        <taxon>Spiralia</taxon>
        <taxon>Lophotrochozoa</taxon>
        <taxon>Annelida</taxon>
        <taxon>Polychaeta</taxon>
        <taxon>Sedentaria</taxon>
        <taxon>Canalipalpata</taxon>
        <taxon>Sabellida</taxon>
        <taxon>Siboglinidae</taxon>
        <taxon>Ridgeia</taxon>
    </lineage>
</organism>
<dbReference type="PANTHER" id="PTHR43722">
    <property type="entry name" value="PROLINE IMINOPEPTIDASE"/>
    <property type="match status" value="1"/>
</dbReference>
<evidence type="ECO:0000259" key="11">
    <source>
        <dbReference type="Pfam" id="PF00561"/>
    </source>
</evidence>
<accession>A0AAD9KRK7</accession>
<dbReference type="EMBL" id="JAODUO010000733">
    <property type="protein sequence ID" value="KAK2175393.1"/>
    <property type="molecule type" value="Genomic_DNA"/>
</dbReference>
<protein>
    <recommendedName>
        <fullName evidence="8 10">Proline iminopeptidase</fullName>
        <shortName evidence="8">PIP</shortName>
        <ecNumber evidence="8 10">3.4.11.5</ecNumber>
    </recommendedName>
    <alternativeName>
        <fullName evidence="8">Prolyl aminopeptidase</fullName>
    </alternativeName>
</protein>
<keyword evidence="4 8" id="KW-0031">Aminopeptidase</keyword>
<dbReference type="PRINTS" id="PR00793">
    <property type="entry name" value="PROAMNOPTASE"/>
</dbReference>
<evidence type="ECO:0000256" key="4">
    <source>
        <dbReference type="ARBA" id="ARBA00022438"/>
    </source>
</evidence>
<dbReference type="Gene3D" id="3.40.50.1820">
    <property type="entry name" value="alpha/beta hydrolase"/>
    <property type="match status" value="1"/>
</dbReference>
<dbReference type="EC" id="3.4.11.5" evidence="8 10"/>
<dbReference type="NCBIfam" id="TIGR01249">
    <property type="entry name" value="pro_imino_pep_1"/>
    <property type="match status" value="1"/>
</dbReference>
<dbReference type="InterPro" id="IPR029058">
    <property type="entry name" value="AB_hydrolase_fold"/>
</dbReference>
<dbReference type="InterPro" id="IPR002410">
    <property type="entry name" value="Peptidase_S33"/>
</dbReference>
<evidence type="ECO:0000256" key="6">
    <source>
        <dbReference type="ARBA" id="ARBA00022670"/>
    </source>
</evidence>
<dbReference type="Pfam" id="PF00561">
    <property type="entry name" value="Abhydrolase_1"/>
    <property type="match status" value="1"/>
</dbReference>
<keyword evidence="6 8" id="KW-0645">Protease</keyword>
<comment type="catalytic activity">
    <reaction evidence="1 8 10">
        <text>Release of N-terminal proline from a peptide.</text>
        <dbReference type="EC" id="3.4.11.5"/>
    </reaction>
</comment>
<evidence type="ECO:0000256" key="3">
    <source>
        <dbReference type="ARBA" id="ARBA00010088"/>
    </source>
</evidence>
<comment type="subcellular location">
    <subcellularLocation>
        <location evidence="2 8">Cytoplasm</location>
    </subcellularLocation>
</comment>
<dbReference type="PIRSF" id="PIRSF006431">
    <property type="entry name" value="Pept_S33"/>
    <property type="match status" value="1"/>
</dbReference>
<dbReference type="AlphaFoldDB" id="A0AAD9KRK7"/>
<evidence type="ECO:0000313" key="13">
    <source>
        <dbReference type="Proteomes" id="UP001209878"/>
    </source>
</evidence>
<reference evidence="12" key="1">
    <citation type="journal article" date="2023" name="Mol. Biol. Evol.">
        <title>Third-Generation Sequencing Reveals the Adaptive Role of the Epigenome in Three Deep-Sea Polychaetes.</title>
        <authorList>
            <person name="Perez M."/>
            <person name="Aroh O."/>
            <person name="Sun Y."/>
            <person name="Lan Y."/>
            <person name="Juniper S.K."/>
            <person name="Young C.R."/>
            <person name="Angers B."/>
            <person name="Qian P.Y."/>
        </authorList>
    </citation>
    <scope>NUCLEOTIDE SEQUENCE</scope>
    <source>
        <strain evidence="12">R07B-5</strain>
    </source>
</reference>